<organism evidence="4 5">
    <name type="scientific">Elaphomyces granulatus</name>
    <dbReference type="NCBI Taxonomy" id="519963"/>
    <lineage>
        <taxon>Eukaryota</taxon>
        <taxon>Fungi</taxon>
        <taxon>Dikarya</taxon>
        <taxon>Ascomycota</taxon>
        <taxon>Pezizomycotina</taxon>
        <taxon>Eurotiomycetes</taxon>
        <taxon>Eurotiomycetidae</taxon>
        <taxon>Eurotiales</taxon>
        <taxon>Elaphomycetaceae</taxon>
        <taxon>Elaphomyces</taxon>
    </lineage>
</organism>
<evidence type="ECO:0000256" key="2">
    <source>
        <dbReference type="ARBA" id="ARBA00023242"/>
    </source>
</evidence>
<evidence type="ECO:0000313" key="4">
    <source>
        <dbReference type="EMBL" id="OXV07885.1"/>
    </source>
</evidence>
<name>A0A232LUQ3_9EURO</name>
<reference evidence="4 5" key="1">
    <citation type="journal article" date="2015" name="Environ. Microbiol.">
        <title>Metagenome sequence of Elaphomyces granulatus from sporocarp tissue reveals Ascomycota ectomycorrhizal fingerprints of genome expansion and a Proteobacteria-rich microbiome.</title>
        <authorList>
            <person name="Quandt C.A."/>
            <person name="Kohler A."/>
            <person name="Hesse C.N."/>
            <person name="Sharpton T.J."/>
            <person name="Martin F."/>
            <person name="Spatafora J.W."/>
        </authorList>
    </citation>
    <scope>NUCLEOTIDE SEQUENCE [LARGE SCALE GENOMIC DNA]</scope>
    <source>
        <strain evidence="4 5">OSC145934</strain>
    </source>
</reference>
<protein>
    <recommendedName>
        <fullName evidence="3">Fcf2 pre-rRNA processing C-terminal domain-containing protein</fullName>
    </recommendedName>
</protein>
<dbReference type="PANTHER" id="PTHR21686:SF12">
    <property type="entry name" value="DEOXYNUCLEOTIDYLTRANSFERASE TERMINAL-INTERACTING PROTEIN 2"/>
    <property type="match status" value="1"/>
</dbReference>
<dbReference type="OrthoDB" id="427886at2759"/>
<dbReference type="Proteomes" id="UP000243515">
    <property type="component" value="Unassembled WGS sequence"/>
</dbReference>
<dbReference type="InterPro" id="IPR039883">
    <property type="entry name" value="Fcf2/DNTTIP2"/>
</dbReference>
<dbReference type="Pfam" id="PF08698">
    <property type="entry name" value="Fcf2"/>
    <property type="match status" value="1"/>
</dbReference>
<dbReference type="AlphaFoldDB" id="A0A232LUQ3"/>
<sequence length="227" mass="25631">MSHPSHLPENIGEGNISNEQTEQLLLEAETRLRSQESEVLKSSALLPVPRLSSACLPQPYIHQKDGLLTRVDTSRILSSCPEVISNTPRAVLPRKLSGSVSREKLTAGSDWFDMPKTKMTPELVRDLQLLRMRSVLDPKRHYKKEASKAKHPEFCEVGTIVQGPTEFFSARLVKKDRKGTFMEEIIATENKSRRLKTKYGDIQVAKSSGKKSYYQGLLAKRGRKRVT</sequence>
<gene>
    <name evidence="4" type="ORF">Egran_04352</name>
</gene>
<evidence type="ECO:0000259" key="3">
    <source>
        <dbReference type="Pfam" id="PF08698"/>
    </source>
</evidence>
<dbReference type="PANTHER" id="PTHR21686">
    <property type="entry name" value="DEOXYNUCLEOTIDYLTRANSFERASE TERMINAL-INTERACTING PROTEIN 2"/>
    <property type="match status" value="1"/>
</dbReference>
<dbReference type="EMBL" id="NPHW01004464">
    <property type="protein sequence ID" value="OXV07885.1"/>
    <property type="molecule type" value="Genomic_DNA"/>
</dbReference>
<keyword evidence="5" id="KW-1185">Reference proteome</keyword>
<keyword evidence="2" id="KW-0539">Nucleus</keyword>
<comment type="caution">
    <text evidence="4">The sequence shown here is derived from an EMBL/GenBank/DDBJ whole genome shotgun (WGS) entry which is preliminary data.</text>
</comment>
<proteinExistence type="predicted"/>
<evidence type="ECO:0000313" key="5">
    <source>
        <dbReference type="Proteomes" id="UP000243515"/>
    </source>
</evidence>
<dbReference type="GO" id="GO:0003723">
    <property type="term" value="F:RNA binding"/>
    <property type="evidence" value="ECO:0007669"/>
    <property type="project" value="TreeGrafter"/>
</dbReference>
<dbReference type="GO" id="GO:0005730">
    <property type="term" value="C:nucleolus"/>
    <property type="evidence" value="ECO:0007669"/>
    <property type="project" value="UniProtKB-SubCell"/>
</dbReference>
<dbReference type="GO" id="GO:0006396">
    <property type="term" value="P:RNA processing"/>
    <property type="evidence" value="ECO:0007669"/>
    <property type="project" value="TreeGrafter"/>
</dbReference>
<comment type="subcellular location">
    <subcellularLocation>
        <location evidence="1">Nucleus</location>
        <location evidence="1">Nucleolus</location>
    </subcellularLocation>
</comment>
<accession>A0A232LUQ3</accession>
<feature type="domain" description="Fcf2 pre-rRNA processing C-terminal" evidence="3">
    <location>
        <begin position="104"/>
        <end position="198"/>
    </location>
</feature>
<evidence type="ECO:0000256" key="1">
    <source>
        <dbReference type="ARBA" id="ARBA00004604"/>
    </source>
</evidence>
<dbReference type="InterPro" id="IPR014810">
    <property type="entry name" value="Fcf2_C"/>
</dbReference>